<evidence type="ECO:0000256" key="1">
    <source>
        <dbReference type="ARBA" id="ARBA00004245"/>
    </source>
</evidence>
<dbReference type="Proteomes" id="UP001470023">
    <property type="component" value="Unassembled WGS sequence"/>
</dbReference>
<keyword evidence="3" id="KW-0963">Cytoplasm</keyword>
<evidence type="ECO:0000256" key="2">
    <source>
        <dbReference type="ARBA" id="ARBA00009622"/>
    </source>
</evidence>
<evidence type="ECO:0000313" key="12">
    <source>
        <dbReference type="EMBL" id="MER6434328.1"/>
    </source>
</evidence>
<name>A0ABV1UKR6_9ACTN</name>
<comment type="similarity">
    <text evidence="2">Belongs to the kinesin light chain family.</text>
</comment>
<dbReference type="SMART" id="SM00028">
    <property type="entry name" value="TPR"/>
    <property type="match status" value="6"/>
</dbReference>
<dbReference type="Gene3D" id="1.25.40.10">
    <property type="entry name" value="Tetratricopeptide repeat domain"/>
    <property type="match status" value="2"/>
</dbReference>
<evidence type="ECO:0000256" key="6">
    <source>
        <dbReference type="ARBA" id="ARBA00022803"/>
    </source>
</evidence>
<feature type="repeat" description="TPR" evidence="10">
    <location>
        <begin position="133"/>
        <end position="166"/>
    </location>
</feature>
<evidence type="ECO:0000256" key="4">
    <source>
        <dbReference type="ARBA" id="ARBA00022701"/>
    </source>
</evidence>
<evidence type="ECO:0000256" key="9">
    <source>
        <dbReference type="ARBA" id="ARBA00023212"/>
    </source>
</evidence>
<comment type="subcellular location">
    <subcellularLocation>
        <location evidence="1">Cytoplasm</location>
        <location evidence="1">Cytoskeleton</location>
    </subcellularLocation>
</comment>
<accession>A0ABV1UKR6</accession>
<keyword evidence="4" id="KW-0493">Microtubule</keyword>
<dbReference type="Pfam" id="PF17874">
    <property type="entry name" value="TPR_MalT"/>
    <property type="match status" value="1"/>
</dbReference>
<keyword evidence="5" id="KW-0677">Repeat</keyword>
<dbReference type="SUPFAM" id="SSF48452">
    <property type="entry name" value="TPR-like"/>
    <property type="match status" value="3"/>
</dbReference>
<dbReference type="InterPro" id="IPR011990">
    <property type="entry name" value="TPR-like_helical_dom_sf"/>
</dbReference>
<dbReference type="PROSITE" id="PS50005">
    <property type="entry name" value="TPR"/>
    <property type="match status" value="1"/>
</dbReference>
<evidence type="ECO:0000313" key="13">
    <source>
        <dbReference type="Proteomes" id="UP001470023"/>
    </source>
</evidence>
<dbReference type="InterPro" id="IPR041617">
    <property type="entry name" value="TPR_MalT"/>
</dbReference>
<evidence type="ECO:0000256" key="3">
    <source>
        <dbReference type="ARBA" id="ARBA00022490"/>
    </source>
</evidence>
<feature type="domain" description="MalT-like TPR region" evidence="11">
    <location>
        <begin position="99"/>
        <end position="291"/>
    </location>
</feature>
<dbReference type="EMBL" id="JBEPAZ010000100">
    <property type="protein sequence ID" value="MER6434328.1"/>
    <property type="molecule type" value="Genomic_DNA"/>
</dbReference>
<protein>
    <submittedName>
        <fullName evidence="12">Tetratricopeptide repeat protein</fullName>
    </submittedName>
</protein>
<evidence type="ECO:0000256" key="10">
    <source>
        <dbReference type="PROSITE-ProRule" id="PRU00339"/>
    </source>
</evidence>
<sequence>MSDMQIYGGGLVEDCLRLVEDSDLDGARNLLFRVGSEPASQRTDERDADLRLAAGIVEYAAGEIESAAADLSLAISQTRKFCSSLSGVHSFLQATHYLAMVRRSEGQYIAARELLTEALSISEIKNASLQDVAVLHNELGIVYKYEGLFDEAATCYEKALLLLESIANVEDSDMASVYHNIGGLEFSRGDYAAAEMPARRAVAIRERALGQESELVAADKAALSPILFELGKLDEAENLLRDALQVLESLYGADHYEVAISIGNLAAITHSRGRIEEADVLYARALEVLEEHLGPEHPEIAPVLHNLGILRRNRDPEQGRALLLRANRILSSSVRSPHPTLSAITESLQASDG</sequence>
<dbReference type="RefSeq" id="WP_352066176.1">
    <property type="nucleotide sequence ID" value="NZ_JBEPAZ010000100.1"/>
</dbReference>
<organism evidence="12 13">
    <name type="scientific">Streptomyces sp. 900105245</name>
    <dbReference type="NCBI Taxonomy" id="3154379"/>
    <lineage>
        <taxon>Bacteria</taxon>
        <taxon>Bacillati</taxon>
        <taxon>Actinomycetota</taxon>
        <taxon>Actinomycetes</taxon>
        <taxon>Kitasatosporales</taxon>
        <taxon>Streptomycetaceae</taxon>
        <taxon>Streptomyces</taxon>
    </lineage>
</organism>
<dbReference type="PANTHER" id="PTHR45783:SF3">
    <property type="entry name" value="KINESIN LIGHT CHAIN"/>
    <property type="match status" value="1"/>
</dbReference>
<keyword evidence="9" id="KW-0206">Cytoskeleton</keyword>
<evidence type="ECO:0000256" key="8">
    <source>
        <dbReference type="ARBA" id="ARBA00023175"/>
    </source>
</evidence>
<gene>
    <name evidence="12" type="ORF">ABT272_42745</name>
</gene>
<evidence type="ECO:0000256" key="5">
    <source>
        <dbReference type="ARBA" id="ARBA00022737"/>
    </source>
</evidence>
<keyword evidence="13" id="KW-1185">Reference proteome</keyword>
<evidence type="ECO:0000256" key="7">
    <source>
        <dbReference type="ARBA" id="ARBA00023054"/>
    </source>
</evidence>
<keyword evidence="8" id="KW-0505">Motor protein</keyword>
<dbReference type="PANTHER" id="PTHR45783">
    <property type="entry name" value="KINESIN LIGHT CHAIN"/>
    <property type="match status" value="1"/>
</dbReference>
<keyword evidence="7" id="KW-0175">Coiled coil</keyword>
<proteinExistence type="inferred from homology"/>
<comment type="caution">
    <text evidence="12">The sequence shown here is derived from an EMBL/GenBank/DDBJ whole genome shotgun (WGS) entry which is preliminary data.</text>
</comment>
<dbReference type="InterPro" id="IPR002151">
    <property type="entry name" value="Kinesin_light"/>
</dbReference>
<dbReference type="InterPro" id="IPR019734">
    <property type="entry name" value="TPR_rpt"/>
</dbReference>
<evidence type="ECO:0000259" key="11">
    <source>
        <dbReference type="Pfam" id="PF17874"/>
    </source>
</evidence>
<keyword evidence="6 10" id="KW-0802">TPR repeat</keyword>
<reference evidence="12 13" key="1">
    <citation type="submission" date="2024-06" db="EMBL/GenBank/DDBJ databases">
        <title>The Natural Products Discovery Center: Release of the First 8490 Sequenced Strains for Exploring Actinobacteria Biosynthetic Diversity.</title>
        <authorList>
            <person name="Kalkreuter E."/>
            <person name="Kautsar S.A."/>
            <person name="Yang D."/>
            <person name="Bader C.D."/>
            <person name="Teijaro C.N."/>
            <person name="Fluegel L."/>
            <person name="Davis C.M."/>
            <person name="Simpson J.R."/>
            <person name="Lauterbach L."/>
            <person name="Steele A.D."/>
            <person name="Gui C."/>
            <person name="Meng S."/>
            <person name="Li G."/>
            <person name="Viehrig K."/>
            <person name="Ye F."/>
            <person name="Su P."/>
            <person name="Kiefer A.F."/>
            <person name="Nichols A."/>
            <person name="Cepeda A.J."/>
            <person name="Yan W."/>
            <person name="Fan B."/>
            <person name="Jiang Y."/>
            <person name="Adhikari A."/>
            <person name="Zheng C.-J."/>
            <person name="Schuster L."/>
            <person name="Cowan T.M."/>
            <person name="Smanski M.J."/>
            <person name="Chevrette M.G."/>
            <person name="De Carvalho L.P.S."/>
            <person name="Shen B."/>
        </authorList>
    </citation>
    <scope>NUCLEOTIDE SEQUENCE [LARGE SCALE GENOMIC DNA]</scope>
    <source>
        <strain evidence="12 13">NPDC001166</strain>
    </source>
</reference>